<dbReference type="SMART" id="SM00248">
    <property type="entry name" value="ANK"/>
    <property type="match status" value="10"/>
</dbReference>
<dbReference type="GO" id="GO:0070531">
    <property type="term" value="C:BRCA1-A complex"/>
    <property type="evidence" value="ECO:0007669"/>
    <property type="project" value="TreeGrafter"/>
</dbReference>
<name>A0A8S3UL96_MYTED</name>
<evidence type="ECO:0000313" key="4">
    <source>
        <dbReference type="EMBL" id="CAG2241973.1"/>
    </source>
</evidence>
<dbReference type="InterPro" id="IPR036770">
    <property type="entry name" value="Ankyrin_rpt-contain_sf"/>
</dbReference>
<feature type="repeat" description="ANK" evidence="3">
    <location>
        <begin position="454"/>
        <end position="486"/>
    </location>
</feature>
<protein>
    <recommendedName>
        <fullName evidence="6">Ankyrin repeat protein</fullName>
    </recommendedName>
</protein>
<dbReference type="GO" id="GO:0085020">
    <property type="term" value="P:protein K6-linked ubiquitination"/>
    <property type="evidence" value="ECO:0007669"/>
    <property type="project" value="TreeGrafter"/>
</dbReference>
<organism evidence="4 5">
    <name type="scientific">Mytilus edulis</name>
    <name type="common">Blue mussel</name>
    <dbReference type="NCBI Taxonomy" id="6550"/>
    <lineage>
        <taxon>Eukaryota</taxon>
        <taxon>Metazoa</taxon>
        <taxon>Spiralia</taxon>
        <taxon>Lophotrochozoa</taxon>
        <taxon>Mollusca</taxon>
        <taxon>Bivalvia</taxon>
        <taxon>Autobranchia</taxon>
        <taxon>Pteriomorphia</taxon>
        <taxon>Mytilida</taxon>
        <taxon>Mytiloidea</taxon>
        <taxon>Mytilidae</taxon>
        <taxon>Mytilinae</taxon>
        <taxon>Mytilus</taxon>
    </lineage>
</organism>
<dbReference type="GO" id="GO:0004842">
    <property type="term" value="F:ubiquitin-protein transferase activity"/>
    <property type="evidence" value="ECO:0007669"/>
    <property type="project" value="TreeGrafter"/>
</dbReference>
<dbReference type="PROSITE" id="PS50297">
    <property type="entry name" value="ANK_REP_REGION"/>
    <property type="match status" value="3"/>
</dbReference>
<reference evidence="4" key="1">
    <citation type="submission" date="2021-03" db="EMBL/GenBank/DDBJ databases">
        <authorList>
            <person name="Bekaert M."/>
        </authorList>
    </citation>
    <scope>NUCLEOTIDE SEQUENCE</scope>
</reference>
<accession>A0A8S3UL96</accession>
<feature type="repeat" description="ANK" evidence="3">
    <location>
        <begin position="387"/>
        <end position="419"/>
    </location>
</feature>
<proteinExistence type="predicted"/>
<dbReference type="PROSITE" id="PS50088">
    <property type="entry name" value="ANK_REPEAT"/>
    <property type="match status" value="6"/>
</dbReference>
<keyword evidence="1" id="KW-0677">Repeat</keyword>
<comment type="caution">
    <text evidence="4">The sequence shown here is derived from an EMBL/GenBank/DDBJ whole genome shotgun (WGS) entry which is preliminary data.</text>
</comment>
<dbReference type="PANTHER" id="PTHR24171:SF8">
    <property type="entry name" value="BRCA1-ASSOCIATED RING DOMAIN PROTEIN 1"/>
    <property type="match status" value="1"/>
</dbReference>
<feature type="repeat" description="ANK" evidence="3">
    <location>
        <begin position="420"/>
        <end position="453"/>
    </location>
</feature>
<dbReference type="GO" id="GO:0031436">
    <property type="term" value="C:BRCA1-BARD1 complex"/>
    <property type="evidence" value="ECO:0007669"/>
    <property type="project" value="TreeGrafter"/>
</dbReference>
<evidence type="ECO:0000256" key="2">
    <source>
        <dbReference type="ARBA" id="ARBA00023043"/>
    </source>
</evidence>
<sequence>MRLSLKERWDICHSYLNEVDMKALEDETIVMYSFFPKLCSSYSSFENIAVESFFKAPYEIIEDEIHNFKIKSQISFMALAVLAIKQTISNISFSIDSREYDKLYQDVFHESAVLQYPSKNLLKSSLVAFIGSYVKKDKDDFMFSNETLQNMVLRCIANTLIESVIQHCKTDKILIDIANNEGCKPFVYACENYCTPVAKYLLHHCAKWIHVDEKYPIRNNGSVLHIVSARGYVNLVILLLKHKADVNLQDEHMCTPLHLAKNSAVVEALLHYNANINAVNKLGRSPNKRWFNTLHEACRNERLSAVQILLDNQANVNEANKHGWTALFSCARGCRAIVDVLLQHDANVNICDEDKVSPLVLACKEENTNVVGELLRSKANVNYCDKDKCSSLLVACKTGNVELASLLLRYSADINLADTDMITPLHAACMNNNNTKLVLTLIESNANVNAADKTGQTPLFKSIFNEYTAIVDILLRYGAFIDIYDKSGLSPVAVANRKGNKTVIRALKQHRPINKIV</sequence>
<keyword evidence="5" id="KW-1185">Reference proteome</keyword>
<evidence type="ECO:0000313" key="5">
    <source>
        <dbReference type="Proteomes" id="UP000683360"/>
    </source>
</evidence>
<keyword evidence="2 3" id="KW-0040">ANK repeat</keyword>
<gene>
    <name evidence="4" type="ORF">MEDL_54167</name>
</gene>
<dbReference type="AlphaFoldDB" id="A0A8S3UL96"/>
<dbReference type="Proteomes" id="UP000683360">
    <property type="component" value="Unassembled WGS sequence"/>
</dbReference>
<dbReference type="EMBL" id="CAJPWZ010002607">
    <property type="protein sequence ID" value="CAG2241973.1"/>
    <property type="molecule type" value="Genomic_DNA"/>
</dbReference>
<evidence type="ECO:0000256" key="3">
    <source>
        <dbReference type="PROSITE-ProRule" id="PRU00023"/>
    </source>
</evidence>
<dbReference type="Pfam" id="PF12796">
    <property type="entry name" value="Ank_2"/>
    <property type="match status" value="3"/>
</dbReference>
<dbReference type="OrthoDB" id="5955452at2759"/>
<dbReference type="Gene3D" id="1.25.40.20">
    <property type="entry name" value="Ankyrin repeat-containing domain"/>
    <property type="match status" value="4"/>
</dbReference>
<feature type="repeat" description="ANK" evidence="3">
    <location>
        <begin position="354"/>
        <end position="386"/>
    </location>
</feature>
<evidence type="ECO:0008006" key="6">
    <source>
        <dbReference type="Google" id="ProtNLM"/>
    </source>
</evidence>
<feature type="repeat" description="ANK" evidence="3">
    <location>
        <begin position="219"/>
        <end position="251"/>
    </location>
</feature>
<evidence type="ECO:0000256" key="1">
    <source>
        <dbReference type="ARBA" id="ARBA00022737"/>
    </source>
</evidence>
<dbReference type="PANTHER" id="PTHR24171">
    <property type="entry name" value="ANKYRIN REPEAT DOMAIN-CONTAINING PROTEIN 39-RELATED"/>
    <property type="match status" value="1"/>
</dbReference>
<feature type="repeat" description="ANK" evidence="3">
    <location>
        <begin position="289"/>
        <end position="321"/>
    </location>
</feature>
<dbReference type="SUPFAM" id="SSF48403">
    <property type="entry name" value="Ankyrin repeat"/>
    <property type="match status" value="1"/>
</dbReference>
<dbReference type="InterPro" id="IPR002110">
    <property type="entry name" value="Ankyrin_rpt"/>
</dbReference>